<keyword evidence="6 9" id="KW-1133">Transmembrane helix</keyword>
<comment type="caution">
    <text evidence="10">The sequence shown here is derived from an EMBL/GenBank/DDBJ whole genome shotgun (WGS) entry which is preliminary data.</text>
</comment>
<comment type="subcellular location">
    <subcellularLocation>
        <location evidence="1 8">Cell membrane</location>
        <topology evidence="1 8">Multi-pass membrane protein</topology>
    </subcellularLocation>
</comment>
<feature type="transmembrane region" description="Helical" evidence="9">
    <location>
        <begin position="142"/>
        <end position="166"/>
    </location>
</feature>
<feature type="transmembrane region" description="Helical" evidence="9">
    <location>
        <begin position="114"/>
        <end position="136"/>
    </location>
</feature>
<dbReference type="Gene3D" id="1.10.1760.20">
    <property type="match status" value="1"/>
</dbReference>
<evidence type="ECO:0000256" key="5">
    <source>
        <dbReference type="ARBA" id="ARBA00022692"/>
    </source>
</evidence>
<dbReference type="PANTHER" id="PTHR34295">
    <property type="entry name" value="BIOTIN TRANSPORTER BIOY"/>
    <property type="match status" value="1"/>
</dbReference>
<evidence type="ECO:0000256" key="8">
    <source>
        <dbReference type="PIRNR" id="PIRNR016661"/>
    </source>
</evidence>
<protein>
    <recommendedName>
        <fullName evidence="8">Biotin transporter</fullName>
    </recommendedName>
</protein>
<evidence type="ECO:0000256" key="4">
    <source>
        <dbReference type="ARBA" id="ARBA00022475"/>
    </source>
</evidence>
<evidence type="ECO:0000313" key="10">
    <source>
        <dbReference type="EMBL" id="MCK8624519.1"/>
    </source>
</evidence>
<gene>
    <name evidence="10" type="ORF">LNP07_03220</name>
</gene>
<dbReference type="PANTHER" id="PTHR34295:SF4">
    <property type="entry name" value="BIOTIN TRANSPORTER BIOY-RELATED"/>
    <property type="match status" value="1"/>
</dbReference>
<accession>A0ABT0I1C6</accession>
<sequence length="174" mass="18582">MKTKDLTQVALTIAIIIVLGLIPAIPLGIIPVPIVLQNMGIMLAGLLLGPKKGTISVAIFLLLVALGIPILTGGNGGMAVFVGPTAGYLIGWLFTPLIIFILNNLAKKMPNKLLYYLIMWLLILVVDLIGSIGLSVQSGMQIKIAVLSNLIFIPGDTIKLFISIVLTQKIKKFV</sequence>
<dbReference type="Pfam" id="PF02632">
    <property type="entry name" value="BioY"/>
    <property type="match status" value="1"/>
</dbReference>
<name>A0ABT0I1C6_9LACO</name>
<evidence type="ECO:0000256" key="1">
    <source>
        <dbReference type="ARBA" id="ARBA00004651"/>
    </source>
</evidence>
<evidence type="ECO:0000256" key="6">
    <source>
        <dbReference type="ARBA" id="ARBA00022989"/>
    </source>
</evidence>
<evidence type="ECO:0000313" key="11">
    <source>
        <dbReference type="Proteomes" id="UP001522905"/>
    </source>
</evidence>
<dbReference type="InterPro" id="IPR003784">
    <property type="entry name" value="BioY"/>
</dbReference>
<reference evidence="10 11" key="1">
    <citation type="submission" date="2021-11" db="EMBL/GenBank/DDBJ databases">
        <title>Comparative genomics of bee honey and flower isolates.</title>
        <authorList>
            <person name="Bechtner J.D."/>
            <person name="Gallus M.K."/>
            <person name="Ehrmann M."/>
        </authorList>
    </citation>
    <scope>NUCLEOTIDE SEQUENCE [LARGE SCALE GENOMIC DNA]</scope>
    <source>
        <strain evidence="10 11">M161</strain>
    </source>
</reference>
<comment type="similarity">
    <text evidence="2 8">Belongs to the BioY family.</text>
</comment>
<dbReference type="EMBL" id="JAJIAO010000002">
    <property type="protein sequence ID" value="MCK8624519.1"/>
    <property type="molecule type" value="Genomic_DNA"/>
</dbReference>
<keyword evidence="5 9" id="KW-0812">Transmembrane</keyword>
<proteinExistence type="inferred from homology"/>
<evidence type="ECO:0000256" key="9">
    <source>
        <dbReference type="SAM" id="Phobius"/>
    </source>
</evidence>
<feature type="transmembrane region" description="Helical" evidence="9">
    <location>
        <begin position="53"/>
        <end position="72"/>
    </location>
</feature>
<organism evidence="10 11">
    <name type="scientific">Apilactobacillus xinyiensis</name>
    <dbReference type="NCBI Taxonomy" id="2841032"/>
    <lineage>
        <taxon>Bacteria</taxon>
        <taxon>Bacillati</taxon>
        <taxon>Bacillota</taxon>
        <taxon>Bacilli</taxon>
        <taxon>Lactobacillales</taxon>
        <taxon>Lactobacillaceae</taxon>
        <taxon>Apilactobacillus</taxon>
    </lineage>
</organism>
<dbReference type="PIRSF" id="PIRSF016661">
    <property type="entry name" value="BioY"/>
    <property type="match status" value="1"/>
</dbReference>
<keyword evidence="7 8" id="KW-0472">Membrane</keyword>
<dbReference type="Proteomes" id="UP001522905">
    <property type="component" value="Unassembled WGS sequence"/>
</dbReference>
<dbReference type="RefSeq" id="WP_248601579.1">
    <property type="nucleotide sequence ID" value="NZ_JAJIAO010000002.1"/>
</dbReference>
<keyword evidence="3 8" id="KW-0813">Transport</keyword>
<feature type="transmembrane region" description="Helical" evidence="9">
    <location>
        <begin position="78"/>
        <end position="102"/>
    </location>
</feature>
<evidence type="ECO:0000256" key="7">
    <source>
        <dbReference type="ARBA" id="ARBA00023136"/>
    </source>
</evidence>
<evidence type="ECO:0000256" key="2">
    <source>
        <dbReference type="ARBA" id="ARBA00010692"/>
    </source>
</evidence>
<keyword evidence="11" id="KW-1185">Reference proteome</keyword>
<keyword evidence="4 8" id="KW-1003">Cell membrane</keyword>
<feature type="transmembrane region" description="Helical" evidence="9">
    <location>
        <begin position="6"/>
        <end position="32"/>
    </location>
</feature>
<evidence type="ECO:0000256" key="3">
    <source>
        <dbReference type="ARBA" id="ARBA00022448"/>
    </source>
</evidence>